<reference evidence="3 4" key="1">
    <citation type="journal article" date="2010" name="Nat. Biotechnol.">
        <title>Genome sequence of the model mushroom Schizophyllum commune.</title>
        <authorList>
            <person name="Ohm R.A."/>
            <person name="de Jong J.F."/>
            <person name="Lugones L.G."/>
            <person name="Aerts A."/>
            <person name="Kothe E."/>
            <person name="Stajich J.E."/>
            <person name="de Vries R.P."/>
            <person name="Record E."/>
            <person name="Levasseur A."/>
            <person name="Baker S.E."/>
            <person name="Bartholomew K.A."/>
            <person name="Coutinho P.M."/>
            <person name="Erdmann S."/>
            <person name="Fowler T.J."/>
            <person name="Gathman A.C."/>
            <person name="Lombard V."/>
            <person name="Henrissat B."/>
            <person name="Knabe N."/>
            <person name="Kuees U."/>
            <person name="Lilly W.W."/>
            <person name="Lindquist E."/>
            <person name="Lucas S."/>
            <person name="Magnuson J.K."/>
            <person name="Piumi F."/>
            <person name="Raudaskoski M."/>
            <person name="Salamov A."/>
            <person name="Schmutz J."/>
            <person name="Schwarze F.W.M.R."/>
            <person name="vanKuyk P.A."/>
            <person name="Horton J.S."/>
            <person name="Grigoriev I.V."/>
            <person name="Woesten H.A.B."/>
        </authorList>
    </citation>
    <scope>NUCLEOTIDE SEQUENCE [LARGE SCALE GENOMIC DNA]</scope>
    <source>
        <strain evidence="4">H4-8 / FGSC 9210</strain>
    </source>
</reference>
<dbReference type="InParanoid" id="D8PVP4"/>
<dbReference type="Pfam" id="PF10607">
    <property type="entry name" value="CTLH"/>
    <property type="match status" value="1"/>
</dbReference>
<dbReference type="InterPro" id="IPR024964">
    <property type="entry name" value="CTLH/CRA"/>
</dbReference>
<evidence type="ECO:0000259" key="2">
    <source>
        <dbReference type="SMART" id="SM00757"/>
    </source>
</evidence>
<dbReference type="OMA" id="YLCHNCY"/>
<feature type="domain" description="CRA" evidence="2">
    <location>
        <begin position="165"/>
        <end position="263"/>
    </location>
</feature>
<dbReference type="HOGENOM" id="CLU_055335_0_0_1"/>
<dbReference type="AlphaFoldDB" id="D8PVP4"/>
<dbReference type="InterPro" id="IPR013144">
    <property type="entry name" value="CRA_dom"/>
</dbReference>
<protein>
    <recommendedName>
        <fullName evidence="2">CRA domain-containing protein</fullName>
    </recommendedName>
</protein>
<dbReference type="InterPro" id="IPR006594">
    <property type="entry name" value="LisH"/>
</dbReference>
<dbReference type="Proteomes" id="UP000007431">
    <property type="component" value="Unassembled WGS sequence"/>
</dbReference>
<dbReference type="EMBL" id="GL377303">
    <property type="protein sequence ID" value="EFJ00894.1"/>
    <property type="molecule type" value="Genomic_DNA"/>
</dbReference>
<proteinExistence type="predicted"/>
<dbReference type="eggNOG" id="ENOG502S5HB">
    <property type="taxonomic scope" value="Eukaryota"/>
</dbReference>
<name>D8PVP4_SCHCM</name>
<sequence>MAPPQRVPSSPPSSAELRSLVLDYLCHSGYVNTARALARGCSPRLDADGDEIMSATLDSAPLPEDALQEARKREEIRRHLLLGEVDAATDLLAREFPSVLSGEGEAPAPASSRSTYVPRTSVDPAHLVLNLRIQAFIEACRTRPPPGSPDAEATASDAPQPTPRLSEEELIAKGTKLYALAKRLPNARDRRTYEEELGHVSALLLYRPPEDERSLAKYMSQARRAAVAEQINSAILYRMGRPVISRLEYYTRYTSTIWSFMHDLRIKAKPGAPVPPTKAADGGAPQQGKATVPEEQPVPQFSIQDFLDARS</sequence>
<evidence type="ECO:0000313" key="4">
    <source>
        <dbReference type="Proteomes" id="UP000007431"/>
    </source>
</evidence>
<evidence type="ECO:0000313" key="3">
    <source>
        <dbReference type="EMBL" id="EFJ00894.1"/>
    </source>
</evidence>
<gene>
    <name evidence="3" type="ORF">SCHCODRAFT_105268</name>
</gene>
<keyword evidence="4" id="KW-1185">Reference proteome</keyword>
<dbReference type="SMART" id="SM00757">
    <property type="entry name" value="CRA"/>
    <property type="match status" value="1"/>
</dbReference>
<feature type="non-terminal residue" evidence="3">
    <location>
        <position position="311"/>
    </location>
</feature>
<dbReference type="VEuPathDB" id="FungiDB:SCHCODRAFT_02595933"/>
<feature type="region of interest" description="Disordered" evidence="1">
    <location>
        <begin position="141"/>
        <end position="165"/>
    </location>
</feature>
<feature type="region of interest" description="Disordered" evidence="1">
    <location>
        <begin position="271"/>
        <end position="311"/>
    </location>
</feature>
<organism evidence="4">
    <name type="scientific">Schizophyllum commune (strain H4-8 / FGSC 9210)</name>
    <name type="common">Split gill fungus</name>
    <dbReference type="NCBI Taxonomy" id="578458"/>
    <lineage>
        <taxon>Eukaryota</taxon>
        <taxon>Fungi</taxon>
        <taxon>Dikarya</taxon>
        <taxon>Basidiomycota</taxon>
        <taxon>Agaricomycotina</taxon>
        <taxon>Agaricomycetes</taxon>
        <taxon>Agaricomycetidae</taxon>
        <taxon>Agaricales</taxon>
        <taxon>Schizophyllaceae</taxon>
        <taxon>Schizophyllum</taxon>
    </lineage>
</organism>
<dbReference type="PROSITE" id="PS50896">
    <property type="entry name" value="LISH"/>
    <property type="match status" value="1"/>
</dbReference>
<accession>D8PVP4</accession>
<evidence type="ECO:0000256" key="1">
    <source>
        <dbReference type="SAM" id="MobiDB-lite"/>
    </source>
</evidence>